<evidence type="ECO:0000313" key="4">
    <source>
        <dbReference type="EMBL" id="MBW4769166.1"/>
    </source>
</evidence>
<keyword evidence="2" id="KW-0378">Hydrolase</keyword>
<dbReference type="EMBL" id="JAHXCT010000003">
    <property type="protein sequence ID" value="MBW4769166.1"/>
    <property type="molecule type" value="Genomic_DNA"/>
</dbReference>
<dbReference type="Proteomes" id="UP000788426">
    <property type="component" value="Unassembled WGS sequence"/>
</dbReference>
<proteinExistence type="inferred from homology"/>
<reference evidence="4 5" key="1">
    <citation type="submission" date="2021-07" db="EMBL/GenBank/DDBJ databases">
        <title>Genomic diversity and antimicrobial resistance of Prevotella spp. isolated from chronic lung disease airways.</title>
        <authorList>
            <person name="Webb K.A."/>
            <person name="Olagoke O.S."/>
            <person name="Baird T."/>
            <person name="Neill J."/>
            <person name="Pham A."/>
            <person name="Wells T.J."/>
            <person name="Ramsay K.A."/>
            <person name="Bell S.C."/>
            <person name="Sarovich D.S."/>
            <person name="Price E.P."/>
        </authorList>
    </citation>
    <scope>NUCLEOTIDE SEQUENCE [LARGE SCALE GENOMIC DNA]</scope>
    <source>
        <strain evidence="4 5">SCHI0011.S.12</strain>
    </source>
</reference>
<dbReference type="PANTHER" id="PTHR30217:SF6">
    <property type="entry name" value="TRNA HYDROXYLATION PROTEIN P"/>
    <property type="match status" value="1"/>
</dbReference>
<dbReference type="PANTHER" id="PTHR30217">
    <property type="entry name" value="PEPTIDASE U32 FAMILY"/>
    <property type="match status" value="1"/>
</dbReference>
<accession>A0ABS6YC96</accession>
<evidence type="ECO:0000256" key="3">
    <source>
        <dbReference type="ARBA" id="ARBA00038374"/>
    </source>
</evidence>
<dbReference type="InterPro" id="IPR051454">
    <property type="entry name" value="RNA/ubiquinone_mod_enzymes"/>
</dbReference>
<keyword evidence="5" id="KW-1185">Reference proteome</keyword>
<dbReference type="InterPro" id="IPR001539">
    <property type="entry name" value="Peptidase_U32"/>
</dbReference>
<gene>
    <name evidence="4" type="ORF">KZO38_05260</name>
</gene>
<name>A0ABS6YC96_9BACT</name>
<keyword evidence="1" id="KW-0645">Protease</keyword>
<organism evidence="4 5">
    <name type="scientific">Hoylesella nanceiensis</name>
    <dbReference type="NCBI Taxonomy" id="425941"/>
    <lineage>
        <taxon>Bacteria</taxon>
        <taxon>Pseudomonadati</taxon>
        <taxon>Bacteroidota</taxon>
        <taxon>Bacteroidia</taxon>
        <taxon>Bacteroidales</taxon>
        <taxon>Prevotellaceae</taxon>
        <taxon>Hoylesella</taxon>
    </lineage>
</organism>
<evidence type="ECO:0000256" key="1">
    <source>
        <dbReference type="ARBA" id="ARBA00022670"/>
    </source>
</evidence>
<dbReference type="Pfam" id="PF01136">
    <property type="entry name" value="Peptidase_U32"/>
    <property type="match status" value="1"/>
</dbReference>
<evidence type="ECO:0000256" key="2">
    <source>
        <dbReference type="ARBA" id="ARBA00022801"/>
    </source>
</evidence>
<protein>
    <submittedName>
        <fullName evidence="4">U32 family peptidase</fullName>
    </submittedName>
</protein>
<comment type="caution">
    <text evidence="4">The sequence shown here is derived from an EMBL/GenBank/DDBJ whole genome shotgun (WGS) entry which is preliminary data.</text>
</comment>
<comment type="similarity">
    <text evidence="3">Belongs to the peptidase U32 family.</text>
</comment>
<sequence length="419" mass="47116">MIKEQDINKYEIMAPVGSRESLMAAIQAGANSIYFGIGQLNMRSHSANHFTIDDLHEIASICSEHGIKSYLTVNTIIYGGDIETMHRIVDAAKEAKVSAVIAADVAVIMYCRSIGVEVHLSTQLNITNIDSLKFYAQYADVVVLARELNMEQVSEIHRRIIEDDVRGPNGELVRIEMFCHGALCMAVSGKCYLSIDNEAHSANRGDCRQVCRRSYIVTDKETGTELEVDNQYIMSPKDLKTLRFIDKMMDAGVRVFKIEGRARGPEYVYKVVTCYKEAIESVLNDTFTEEKKDKWDEELSKVFNRGFWDGYYQGQKLGEWNKNYGSAATEKKVLVGKVVKYFSKIGVAEIAVTASEIEKGERILITGPTTGVMYLDANEIRYDLNPVEKVEKGWNVSIPVTDKVRPNDKVFKLVTVAPK</sequence>
<dbReference type="RefSeq" id="WP_219480772.1">
    <property type="nucleotide sequence ID" value="NZ_JABZTC010000003.1"/>
</dbReference>
<dbReference type="PROSITE" id="PS01276">
    <property type="entry name" value="PEPTIDASE_U32"/>
    <property type="match status" value="1"/>
</dbReference>
<evidence type="ECO:0000313" key="5">
    <source>
        <dbReference type="Proteomes" id="UP000788426"/>
    </source>
</evidence>